<protein>
    <submittedName>
        <fullName evidence="2">Uncharacterized protein</fullName>
    </submittedName>
</protein>
<sequence>MMLLASVLLTFLIWSQVSCFDQIRETCLQELNYDRQLMHQDADPWNQREDNDMYNKYLVCVWRGESMLDSHDNPNWDKLFERFGKPKSETQREYLGNAVQKCKEANIKGETIEKTVIKIDKCLFSHSIGVIGID</sequence>
<evidence type="ECO:0000256" key="1">
    <source>
        <dbReference type="SAM" id="SignalP"/>
    </source>
</evidence>
<dbReference type="SUPFAM" id="SSF47565">
    <property type="entry name" value="Insect pheromone/odorant-binding proteins"/>
    <property type="match status" value="1"/>
</dbReference>
<feature type="signal peptide" evidence="1">
    <location>
        <begin position="1"/>
        <end position="19"/>
    </location>
</feature>
<dbReference type="AlphaFoldDB" id="A0AAN7ZHN0"/>
<dbReference type="EMBL" id="JAVRBK010000002">
    <property type="protein sequence ID" value="KAK5647180.1"/>
    <property type="molecule type" value="Genomic_DNA"/>
</dbReference>
<organism evidence="2 3">
    <name type="scientific">Pyrocoelia pectoralis</name>
    <dbReference type="NCBI Taxonomy" id="417401"/>
    <lineage>
        <taxon>Eukaryota</taxon>
        <taxon>Metazoa</taxon>
        <taxon>Ecdysozoa</taxon>
        <taxon>Arthropoda</taxon>
        <taxon>Hexapoda</taxon>
        <taxon>Insecta</taxon>
        <taxon>Pterygota</taxon>
        <taxon>Neoptera</taxon>
        <taxon>Endopterygota</taxon>
        <taxon>Coleoptera</taxon>
        <taxon>Polyphaga</taxon>
        <taxon>Elateriformia</taxon>
        <taxon>Elateroidea</taxon>
        <taxon>Lampyridae</taxon>
        <taxon>Lampyrinae</taxon>
        <taxon>Pyrocoelia</taxon>
    </lineage>
</organism>
<gene>
    <name evidence="2" type="ORF">RI129_002072</name>
</gene>
<dbReference type="Pfam" id="PF01395">
    <property type="entry name" value="PBP_GOBP"/>
    <property type="match status" value="1"/>
</dbReference>
<proteinExistence type="predicted"/>
<dbReference type="Gene3D" id="1.10.238.20">
    <property type="entry name" value="Pheromone/general odorant binding protein domain"/>
    <property type="match status" value="1"/>
</dbReference>
<feature type="chain" id="PRO_5042948869" evidence="1">
    <location>
        <begin position="20"/>
        <end position="134"/>
    </location>
</feature>
<evidence type="ECO:0000313" key="3">
    <source>
        <dbReference type="Proteomes" id="UP001329430"/>
    </source>
</evidence>
<reference evidence="2 3" key="1">
    <citation type="journal article" date="2024" name="Insects">
        <title>An Improved Chromosome-Level Genome Assembly of the Firefly Pyrocoelia pectoralis.</title>
        <authorList>
            <person name="Fu X."/>
            <person name="Meyer-Rochow V.B."/>
            <person name="Ballantyne L."/>
            <person name="Zhu X."/>
        </authorList>
    </citation>
    <scope>NUCLEOTIDE SEQUENCE [LARGE SCALE GENOMIC DNA]</scope>
    <source>
        <strain evidence="2">XCY_ONT2</strain>
    </source>
</reference>
<dbReference type="InterPro" id="IPR036728">
    <property type="entry name" value="PBP_GOBP_sf"/>
</dbReference>
<keyword evidence="3" id="KW-1185">Reference proteome</keyword>
<evidence type="ECO:0000313" key="2">
    <source>
        <dbReference type="EMBL" id="KAK5647180.1"/>
    </source>
</evidence>
<dbReference type="Proteomes" id="UP001329430">
    <property type="component" value="Chromosome 2"/>
</dbReference>
<dbReference type="GO" id="GO:0005549">
    <property type="term" value="F:odorant binding"/>
    <property type="evidence" value="ECO:0007669"/>
    <property type="project" value="InterPro"/>
</dbReference>
<dbReference type="CDD" id="cd23992">
    <property type="entry name" value="PBP_GOBP"/>
    <property type="match status" value="1"/>
</dbReference>
<dbReference type="InterPro" id="IPR006170">
    <property type="entry name" value="PBP/GOBP"/>
</dbReference>
<accession>A0AAN7ZHN0</accession>
<name>A0AAN7ZHN0_9COLE</name>
<comment type="caution">
    <text evidence="2">The sequence shown here is derived from an EMBL/GenBank/DDBJ whole genome shotgun (WGS) entry which is preliminary data.</text>
</comment>
<keyword evidence="1" id="KW-0732">Signal</keyword>